<sequence length="59" mass="6100">MREATGAAGTITQGEGAKAAPLNAGLIRSVLCKTRNPATGESLIAMIEEVAIEGSSIWW</sequence>
<gene>
    <name evidence="1" type="ORF">QWZ10_23585</name>
</gene>
<proteinExistence type="predicted"/>
<comment type="caution">
    <text evidence="1">The sequence shown here is derived from an EMBL/GenBank/DDBJ whole genome shotgun (WGS) entry which is preliminary data.</text>
</comment>
<evidence type="ECO:0000313" key="1">
    <source>
        <dbReference type="EMBL" id="MDN3714016.1"/>
    </source>
</evidence>
<accession>A0ABT8DCK5</accession>
<name>A0ABT8DCK5_9RHOB</name>
<keyword evidence="2" id="KW-1185">Reference proteome</keyword>
<evidence type="ECO:0000313" key="2">
    <source>
        <dbReference type="Proteomes" id="UP001243846"/>
    </source>
</evidence>
<dbReference type="EMBL" id="JAUFRC010000003">
    <property type="protein sequence ID" value="MDN3714016.1"/>
    <property type="molecule type" value="Genomic_DNA"/>
</dbReference>
<dbReference type="Proteomes" id="UP001243846">
    <property type="component" value="Unassembled WGS sequence"/>
</dbReference>
<organism evidence="1 2">
    <name type="scientific">Paracoccus cavernae</name>
    <dbReference type="NCBI Taxonomy" id="1571207"/>
    <lineage>
        <taxon>Bacteria</taxon>
        <taxon>Pseudomonadati</taxon>
        <taxon>Pseudomonadota</taxon>
        <taxon>Alphaproteobacteria</taxon>
        <taxon>Rhodobacterales</taxon>
        <taxon>Paracoccaceae</taxon>
        <taxon>Paracoccus</taxon>
    </lineage>
</organism>
<reference evidence="2" key="1">
    <citation type="journal article" date="2019" name="Int. J. Syst. Evol. Microbiol.">
        <title>The Global Catalogue of Microorganisms (GCM) 10K type strain sequencing project: providing services to taxonomists for standard genome sequencing and annotation.</title>
        <authorList>
            <consortium name="The Broad Institute Genomics Platform"/>
            <consortium name="The Broad Institute Genome Sequencing Center for Infectious Disease"/>
            <person name="Wu L."/>
            <person name="Ma J."/>
        </authorList>
    </citation>
    <scope>NUCLEOTIDE SEQUENCE [LARGE SCALE GENOMIC DNA]</scope>
    <source>
        <strain evidence="2">CECT 8482</strain>
    </source>
</reference>
<dbReference type="RefSeq" id="WP_377787654.1">
    <property type="nucleotide sequence ID" value="NZ_JBHUOC010000002.1"/>
</dbReference>
<protein>
    <submittedName>
        <fullName evidence="1">Uncharacterized protein</fullName>
    </submittedName>
</protein>